<accession>A0A845ASY9</accession>
<evidence type="ECO:0000256" key="1">
    <source>
        <dbReference type="SAM" id="Phobius"/>
    </source>
</evidence>
<organism evidence="2 3">
    <name type="scientific">Parerythrobacter jejuensis</name>
    <dbReference type="NCBI Taxonomy" id="795812"/>
    <lineage>
        <taxon>Bacteria</taxon>
        <taxon>Pseudomonadati</taxon>
        <taxon>Pseudomonadota</taxon>
        <taxon>Alphaproteobacteria</taxon>
        <taxon>Sphingomonadales</taxon>
        <taxon>Erythrobacteraceae</taxon>
        <taxon>Parerythrobacter</taxon>
    </lineage>
</organism>
<feature type="transmembrane region" description="Helical" evidence="1">
    <location>
        <begin position="194"/>
        <end position="214"/>
    </location>
</feature>
<reference evidence="2 3" key="1">
    <citation type="submission" date="2019-12" db="EMBL/GenBank/DDBJ databases">
        <title>Genomic-based taxomic classification of the family Erythrobacteraceae.</title>
        <authorList>
            <person name="Xu L."/>
        </authorList>
    </citation>
    <scope>NUCLEOTIDE SEQUENCE [LARGE SCALE GENOMIC DNA]</scope>
    <source>
        <strain evidence="2 3">JCM 16677</strain>
    </source>
</reference>
<sequence>MTISRRIPALLALAIPTLAGLAYLIAFAAPSQFLWVNAGALLVAAGWILFGSAPSTRRGKRIAVLALLALLFLPLITGPEYNGIARWVPMGPFTLHAASFAFPALAVLAAQDDDFAPPMLLAALLAASIQPDAALGFAVVFAAVGLHDVTRDWRIGVTFMIGFFASLVMALRGELPAQPFVERIIDDLLRTDPLVAIGLLVALVAGFFLMGYSAPMERRARYGLAGSFFGFSIMGILSNYPSVMIGYGAAPILGYGLALGLAQQEITHEAPV</sequence>
<feature type="transmembrane region" description="Helical" evidence="1">
    <location>
        <begin position="122"/>
        <end position="147"/>
    </location>
</feature>
<protein>
    <submittedName>
        <fullName evidence="2">Uncharacterized protein</fullName>
    </submittedName>
</protein>
<dbReference type="Proteomes" id="UP000446786">
    <property type="component" value="Unassembled WGS sequence"/>
</dbReference>
<feature type="transmembrane region" description="Helical" evidence="1">
    <location>
        <begin position="153"/>
        <end position="173"/>
    </location>
</feature>
<dbReference type="RefSeq" id="WP_160780028.1">
    <property type="nucleotide sequence ID" value="NZ_BAAAZF010000001.1"/>
</dbReference>
<comment type="caution">
    <text evidence="2">The sequence shown here is derived from an EMBL/GenBank/DDBJ whole genome shotgun (WGS) entry which is preliminary data.</text>
</comment>
<proteinExistence type="predicted"/>
<name>A0A845ASY9_9SPHN</name>
<keyword evidence="3" id="KW-1185">Reference proteome</keyword>
<dbReference type="AlphaFoldDB" id="A0A845ASY9"/>
<keyword evidence="1" id="KW-1133">Transmembrane helix</keyword>
<feature type="transmembrane region" description="Helical" evidence="1">
    <location>
        <begin position="32"/>
        <end position="50"/>
    </location>
</feature>
<feature type="transmembrane region" description="Helical" evidence="1">
    <location>
        <begin position="7"/>
        <end position="26"/>
    </location>
</feature>
<evidence type="ECO:0000313" key="3">
    <source>
        <dbReference type="Proteomes" id="UP000446786"/>
    </source>
</evidence>
<keyword evidence="1" id="KW-0472">Membrane</keyword>
<evidence type="ECO:0000313" key="2">
    <source>
        <dbReference type="EMBL" id="MXP32714.1"/>
    </source>
</evidence>
<dbReference type="EMBL" id="WTYE01000001">
    <property type="protein sequence ID" value="MXP32714.1"/>
    <property type="molecule type" value="Genomic_DNA"/>
</dbReference>
<keyword evidence="1" id="KW-0812">Transmembrane</keyword>
<gene>
    <name evidence="2" type="ORF">GRI94_12865</name>
</gene>
<dbReference type="OrthoDB" id="5520726at2"/>
<feature type="transmembrane region" description="Helical" evidence="1">
    <location>
        <begin position="62"/>
        <end position="81"/>
    </location>
</feature>